<feature type="region of interest" description="Disordered" evidence="1">
    <location>
        <begin position="45"/>
        <end position="71"/>
    </location>
</feature>
<proteinExistence type="predicted"/>
<protein>
    <submittedName>
        <fullName evidence="3">Uncharacterized protein</fullName>
    </submittedName>
</protein>
<evidence type="ECO:0000313" key="4">
    <source>
        <dbReference type="Proteomes" id="UP000053557"/>
    </source>
</evidence>
<evidence type="ECO:0000256" key="1">
    <source>
        <dbReference type="SAM" id="MobiDB-lite"/>
    </source>
</evidence>
<keyword evidence="4" id="KW-1185">Reference proteome</keyword>
<reference evidence="3 4" key="1">
    <citation type="submission" date="2015-12" db="EMBL/GenBank/DDBJ databases">
        <title>Draft genome sequence of Acidibacillus ferrooxidans ITV001, isolated from a chalcopyrite acid mine drainage site in Brazil.</title>
        <authorList>
            <person name="Dall'Agnol H."/>
            <person name="Nancucheo I."/>
            <person name="Johnson B."/>
            <person name="Oliveira R."/>
            <person name="Leite L."/>
            <person name="Pylro V."/>
            <person name="Nunes G.L."/>
            <person name="Tzotzos G."/>
            <person name="Fernandes G.R."/>
            <person name="Dutra J."/>
            <person name="Orellana S.C."/>
            <person name="Oliveira G."/>
        </authorList>
    </citation>
    <scope>NUCLEOTIDE SEQUENCE [LARGE SCALE GENOMIC DNA]</scope>
    <source>
        <strain evidence="4">ITV01</strain>
    </source>
</reference>
<feature type="transmembrane region" description="Helical" evidence="2">
    <location>
        <begin position="86"/>
        <end position="107"/>
    </location>
</feature>
<keyword evidence="2" id="KW-1133">Transmembrane helix</keyword>
<accession>A0A101XS72</accession>
<dbReference type="OrthoDB" id="2991127at2"/>
<dbReference type="Proteomes" id="UP000053557">
    <property type="component" value="Unassembled WGS sequence"/>
</dbReference>
<dbReference type="AlphaFoldDB" id="A0A101XS72"/>
<dbReference type="RefSeq" id="WP_067713253.1">
    <property type="nucleotide sequence ID" value="NZ_LPVJ01000011.1"/>
</dbReference>
<dbReference type="EMBL" id="LPVJ01000011">
    <property type="protein sequence ID" value="KUO96553.1"/>
    <property type="molecule type" value="Genomic_DNA"/>
</dbReference>
<feature type="compositionally biased region" description="Basic residues" evidence="1">
    <location>
        <begin position="46"/>
        <end position="71"/>
    </location>
</feature>
<keyword evidence="2" id="KW-0812">Transmembrane</keyword>
<name>A0A101XS72_9BACL</name>
<gene>
    <name evidence="3" type="ORF">ATW55_00240</name>
</gene>
<comment type="caution">
    <text evidence="3">The sequence shown here is derived from an EMBL/GenBank/DDBJ whole genome shotgun (WGS) entry which is preliminary data.</text>
</comment>
<keyword evidence="2" id="KW-0472">Membrane</keyword>
<organism evidence="3 4">
    <name type="scientific">Ferroacidibacillus organovorans</name>
    <dbReference type="NCBI Taxonomy" id="1765683"/>
    <lineage>
        <taxon>Bacteria</taxon>
        <taxon>Bacillati</taxon>
        <taxon>Bacillota</taxon>
        <taxon>Bacilli</taxon>
        <taxon>Bacillales</taxon>
        <taxon>Alicyclobacillaceae</taxon>
        <taxon>Ferroacidibacillus</taxon>
    </lineage>
</organism>
<sequence length="184" mass="21570">MNPTIEDPDSHLRRSRKEAHPKERITPLFILKWLFSPLQPAPRNKVQNKLRKSFATPRQKKKASRSGARRRKRRLRIRRLLLFKKYLIQTSVTITLIVVIAVVSFWAKFAVVTHIPEFFRQGILLHARAYIVLKSWWFGPPYFSLSAYLSGTGGDTMSNLEQQLGIYAEIVRNPNEILWIFQRS</sequence>
<evidence type="ECO:0000256" key="2">
    <source>
        <dbReference type="SAM" id="Phobius"/>
    </source>
</evidence>
<evidence type="ECO:0000313" key="3">
    <source>
        <dbReference type="EMBL" id="KUO96553.1"/>
    </source>
</evidence>